<proteinExistence type="predicted"/>
<reference evidence="3" key="1">
    <citation type="journal article" date="2019" name="Int. J. Syst. Evol. Microbiol.">
        <title>The Global Catalogue of Microorganisms (GCM) 10K type strain sequencing project: providing services to taxonomists for standard genome sequencing and annotation.</title>
        <authorList>
            <consortium name="The Broad Institute Genomics Platform"/>
            <consortium name="The Broad Institute Genome Sequencing Center for Infectious Disease"/>
            <person name="Wu L."/>
            <person name="Ma J."/>
        </authorList>
    </citation>
    <scope>NUCLEOTIDE SEQUENCE [LARGE SCALE GENOMIC DNA]</scope>
    <source>
        <strain evidence="3">ZS-35-S2</strain>
    </source>
</reference>
<dbReference type="EMBL" id="JBHUIJ010000012">
    <property type="protein sequence ID" value="MFD2237856.1"/>
    <property type="molecule type" value="Genomic_DNA"/>
</dbReference>
<name>A0ABW5CMC3_9HYPH</name>
<gene>
    <name evidence="2" type="ORF">ACFSKQ_10335</name>
</gene>
<dbReference type="Pfam" id="PF14067">
    <property type="entry name" value="LssY_C"/>
    <property type="match status" value="1"/>
</dbReference>
<organism evidence="2 3">
    <name type="scientific">Aureimonas populi</name>
    <dbReference type="NCBI Taxonomy" id="1701758"/>
    <lineage>
        <taxon>Bacteria</taxon>
        <taxon>Pseudomonadati</taxon>
        <taxon>Pseudomonadota</taxon>
        <taxon>Alphaproteobacteria</taxon>
        <taxon>Hyphomicrobiales</taxon>
        <taxon>Aurantimonadaceae</taxon>
        <taxon>Aureimonas</taxon>
    </lineage>
</organism>
<evidence type="ECO:0000313" key="3">
    <source>
        <dbReference type="Proteomes" id="UP001597371"/>
    </source>
</evidence>
<dbReference type="RefSeq" id="WP_209736302.1">
    <property type="nucleotide sequence ID" value="NZ_CP072611.1"/>
</dbReference>
<keyword evidence="3" id="KW-1185">Reference proteome</keyword>
<dbReference type="InterPro" id="IPR025902">
    <property type="entry name" value="LssY-like-C_dom"/>
</dbReference>
<sequence>MIARRRRALLLVALLPVLYALLSYLLLPDLWYERDESRPLAEMLTRTADDLAGDPINVEIVGARSALVAAMNAAGWAPADPITARTSADIIGSVLLDRPYRDAPVSPLFYDGRREDLAFEKAAGISADRRQHVRLWAMGGDGGQARWLGAVTFDAGVGLSHYTGQVTHDISPRIDDARQALVSDLEATGLVAQTSSIAGRGATDKGRNGEGDLYVTDGRAALLVLR</sequence>
<evidence type="ECO:0000259" key="1">
    <source>
        <dbReference type="Pfam" id="PF14067"/>
    </source>
</evidence>
<accession>A0ABW5CMC3</accession>
<comment type="caution">
    <text evidence="2">The sequence shown here is derived from an EMBL/GenBank/DDBJ whole genome shotgun (WGS) entry which is preliminary data.</text>
</comment>
<protein>
    <submittedName>
        <fullName evidence="2">LssY C-terminal domain-containing protein</fullName>
    </submittedName>
</protein>
<evidence type="ECO:0000313" key="2">
    <source>
        <dbReference type="EMBL" id="MFD2237856.1"/>
    </source>
</evidence>
<dbReference type="Proteomes" id="UP001597371">
    <property type="component" value="Unassembled WGS sequence"/>
</dbReference>
<feature type="domain" description="LssY-like C-terminal" evidence="1">
    <location>
        <begin position="42"/>
        <end position="219"/>
    </location>
</feature>